<reference evidence="16" key="1">
    <citation type="submission" date="2021-07" db="EMBL/GenBank/DDBJ databases">
        <title>Studies on halocins as antimicrobial molecules from haloarchaea.</title>
        <authorList>
            <person name="Kumar S."/>
            <person name="Khare S.K."/>
        </authorList>
    </citation>
    <scope>NUCLEOTIDE SEQUENCE</scope>
    <source>
        <strain evidence="16">NCIM 5678</strain>
    </source>
</reference>
<evidence type="ECO:0000256" key="9">
    <source>
        <dbReference type="ARBA" id="ARBA00023069"/>
    </source>
</evidence>
<dbReference type="Pfam" id="PF18204">
    <property type="entry name" value="PGF-CTERM"/>
    <property type="match status" value="1"/>
</dbReference>
<feature type="active site" description="Charge relay system" evidence="11">
    <location>
        <position position="210"/>
    </location>
</feature>
<keyword evidence="4" id="KW-0963">Cytoplasm</keyword>
<keyword evidence="6" id="KW-0732">Signal</keyword>
<evidence type="ECO:0000256" key="7">
    <source>
        <dbReference type="ARBA" id="ARBA00022801"/>
    </source>
</evidence>
<dbReference type="PANTHER" id="PTHR43806">
    <property type="entry name" value="PEPTIDASE S8"/>
    <property type="match status" value="1"/>
</dbReference>
<evidence type="ECO:0000256" key="1">
    <source>
        <dbReference type="ARBA" id="ARBA00004138"/>
    </source>
</evidence>
<feature type="compositionally biased region" description="Gly residues" evidence="12">
    <location>
        <begin position="1431"/>
        <end position="1448"/>
    </location>
</feature>
<feature type="compositionally biased region" description="Gly residues" evidence="12">
    <location>
        <begin position="1414"/>
        <end position="1424"/>
    </location>
</feature>
<accession>A0ABY5RIG1</accession>
<dbReference type="NCBIfam" id="NF012200">
    <property type="entry name" value="choice_anch_D"/>
    <property type="match status" value="1"/>
</dbReference>
<feature type="domain" description="Peptidase S8/S53" evidence="13">
    <location>
        <begin position="201"/>
        <end position="330"/>
    </location>
</feature>
<dbReference type="InterPro" id="IPR026371">
    <property type="entry name" value="PGF_CTERM"/>
</dbReference>
<dbReference type="InterPro" id="IPR058094">
    <property type="entry name" value="Ig-like_OmpL47-like"/>
</dbReference>
<dbReference type="InterPro" id="IPR050131">
    <property type="entry name" value="Peptidase_S8_subtilisin-like"/>
</dbReference>
<sequence length="1566" mass="156992">MNRLVALAVAVLLLVAPVSGAAMPVPGAAGGGDSISAVSDSTPEPTQTSSTQDTDSANDTTQGTASANNTSQTNTSTPAPPPAKDTGHPNVEAGLLDDPQSSGFVAEGLGTGPDRVTVVVEARPGSTTAAAAAVGNAGGEITIRRGTHLQVTLPRSAIRGLAASPAIDLVRTPRRPTTTAITSEGLDEMNASALHQRGYTGENVTVAVIDTSFDVTNAEIAGNVVEHHNFSSGDATMANSSGLHGTAVSELVVDTAPNVSLATYSVGTYTELLAAIDRVESRGDVDVVVMSVSWFGVESLDGTGPLSQEVASLRANGTLWVNSAGNYGQAHHNVTWSDPDGDDFLNFDGSDELLALDLNGDLDLRVNWDDWDARTADYDVYVYENETAFQNGNPIAGSTNTQSGSYPPTEVIRGSGSGTIYVAVHRADAPGTADFDLFFLGDSSAEYVTSARSLTVPAVADATVAVGAVDHDSLALEPYSSRGPTVDGRLKPDLVAPDKVTTSADSYFAGTSAAAPHAGGVAALVVDAAGEPLSPDELESALLGSATKLSGSEPNDQTGYGLVNATGAVERLSVRTVQTCRVIDTPGRYVLDRPLSAAGGTCLEITSDDVVVEGDDYSVSGDGSGTALSISGTNVTVSNLSVSSVGTAVSLASGANATLDSISTDASENWTVEAAQQTNYTASLSLAGDNVSVDARAVSLERNASHPAVPASTTRVGAPLFARSESGAATANFTVTYPEGTENESSLRLHRHTGTEWTPLAGAVDTDANTVTANASSFGPLAVFELSDPFLAATPTDVSFGSVDVQNSSSTTASVQNLGGRDAAVQSVTVTGPNASAFAVTEGLPATLAPSATDSLTVTYTPSAIGTHNATLAIEYNGSSSPTNLSLSGSGVDQHAPVVTNATGESLGANASLVGRTGSVRVTADVTDSVSGVASVTADLSAFGAGTVSLAPNETGTYVATADVDETAAASDGAHEIRIRATDAAGNTNESVAGTVVLDATNATLGVDSPANQTANQTTLSLNGTATDATSGVDHVEWRLDGGSWTELTETQPWNTSVSGLADGTHTLEFRVTDDASNVAPVVERTVVVDTVAPALGGVSANRTTAVEPGGSLAVDVSVTDATSGVASVEAGGTPLTTNQTGASGVVTARSNLGATSLSVVARDAAGNENQTTLDYDVGATATLSAAGSGVFAADLDDSMLQRVRVNSSDTGVSVRYGTAPTAPASVPAAPGDVVLGYPQLDTNQTAAAVSNASIVVNVSDQTISSAYALPSTVTVSRFDGSSWVDANATLVETTGGNRSYRVPVSNSSVLAVHASTESDAPNVTDYAPTGTVDAGSVTLSVAYEDGYAGIDPTRVSLLVDGTDVTDSTSVGADGVSYTTDLGAGSHTAEITVVDRAGNQRTKSWSFETESTGGSSGSSTGGSAGSSSTGGSTGSTGGSTGSTGGGGLAPATSPTTTSTPANQTTTTPNATNTTTVNSTATNTTTATTAPSPENERPSANESASQTQLSNASETQSPAPTEEAAELTTTVTDASDGGSTESDAPGFGPVVALTALVVVGVLARRRG</sequence>
<dbReference type="PRINTS" id="PR00723">
    <property type="entry name" value="SUBTILISIN"/>
</dbReference>
<comment type="subcellular location">
    <subcellularLocation>
        <location evidence="1">Cell projection</location>
        <location evidence="1">Cilium</location>
    </subcellularLocation>
    <subcellularLocation>
        <location evidence="2">Cytoplasm</location>
    </subcellularLocation>
</comment>
<dbReference type="Gene3D" id="3.40.50.200">
    <property type="entry name" value="Peptidase S8/S53 domain"/>
    <property type="match status" value="2"/>
</dbReference>
<evidence type="ECO:0000313" key="17">
    <source>
        <dbReference type="Proteomes" id="UP001058330"/>
    </source>
</evidence>
<feature type="active site" description="Charge relay system" evidence="11">
    <location>
        <position position="244"/>
    </location>
</feature>
<evidence type="ECO:0000256" key="8">
    <source>
        <dbReference type="ARBA" id="ARBA00022825"/>
    </source>
</evidence>
<organism evidence="16 17">
    <name type="scientific">Haloferax larsenii</name>
    <dbReference type="NCBI Taxonomy" id="302484"/>
    <lineage>
        <taxon>Archaea</taxon>
        <taxon>Methanobacteriati</taxon>
        <taxon>Methanobacteriota</taxon>
        <taxon>Stenosarchaea group</taxon>
        <taxon>Halobacteria</taxon>
        <taxon>Halobacteriales</taxon>
        <taxon>Haloferacaceae</taxon>
        <taxon>Haloferax</taxon>
    </lineage>
</organism>
<dbReference type="InterPro" id="IPR036852">
    <property type="entry name" value="Peptidase_S8/S53_dom_sf"/>
</dbReference>
<feature type="domain" description="HYDIN/VesB/CFA65-like Ig-like" evidence="15">
    <location>
        <begin position="793"/>
        <end position="889"/>
    </location>
</feature>
<dbReference type="InterPro" id="IPR000209">
    <property type="entry name" value="Peptidase_S8/S53_dom"/>
</dbReference>
<dbReference type="Pfam" id="PF22544">
    <property type="entry name" value="HYDIN_VesB_CFA65-like_Ig"/>
    <property type="match status" value="1"/>
</dbReference>
<comment type="similarity">
    <text evidence="3 11">Belongs to the peptidase S8 family.</text>
</comment>
<dbReference type="InterPro" id="IPR053879">
    <property type="entry name" value="HYDIN_VesB_CFA65-like_Ig"/>
</dbReference>
<dbReference type="Gene3D" id="2.60.40.10">
    <property type="entry name" value="Immunoglobulins"/>
    <property type="match status" value="3"/>
</dbReference>
<evidence type="ECO:0000256" key="2">
    <source>
        <dbReference type="ARBA" id="ARBA00004496"/>
    </source>
</evidence>
<dbReference type="EMBL" id="CP078063">
    <property type="protein sequence ID" value="UVE51377.1"/>
    <property type="molecule type" value="Genomic_DNA"/>
</dbReference>
<dbReference type="SUPFAM" id="SSF52743">
    <property type="entry name" value="Subtilisin-like"/>
    <property type="match status" value="1"/>
</dbReference>
<evidence type="ECO:0000256" key="6">
    <source>
        <dbReference type="ARBA" id="ARBA00022729"/>
    </source>
</evidence>
<evidence type="ECO:0000259" key="14">
    <source>
        <dbReference type="Pfam" id="PF18204"/>
    </source>
</evidence>
<feature type="domain" description="PGF-CTERM archaeal protein-sorting signal" evidence="14">
    <location>
        <begin position="1544"/>
        <end position="1565"/>
    </location>
</feature>
<evidence type="ECO:0000313" key="16">
    <source>
        <dbReference type="EMBL" id="UVE51377.1"/>
    </source>
</evidence>
<evidence type="ECO:0000256" key="11">
    <source>
        <dbReference type="PROSITE-ProRule" id="PRU01240"/>
    </source>
</evidence>
<keyword evidence="7 11" id="KW-0378">Hydrolase</keyword>
<dbReference type="PANTHER" id="PTHR43806:SF11">
    <property type="entry name" value="CEREVISIN-RELATED"/>
    <property type="match status" value="1"/>
</dbReference>
<feature type="compositionally biased region" description="Low complexity" evidence="12">
    <location>
        <begin position="39"/>
        <end position="77"/>
    </location>
</feature>
<dbReference type="Proteomes" id="UP001058330">
    <property type="component" value="Chromosome"/>
</dbReference>
<dbReference type="InterPro" id="IPR015500">
    <property type="entry name" value="Peptidase_S8_subtilisin-rel"/>
</dbReference>
<keyword evidence="17" id="KW-1185">Reference proteome</keyword>
<feature type="compositionally biased region" description="Low complexity" evidence="12">
    <location>
        <begin position="1449"/>
        <end position="1491"/>
    </location>
</feature>
<dbReference type="NCBIfam" id="TIGR04126">
    <property type="entry name" value="PGF_CTERM"/>
    <property type="match status" value="1"/>
</dbReference>
<evidence type="ECO:0000259" key="13">
    <source>
        <dbReference type="Pfam" id="PF00082"/>
    </source>
</evidence>
<dbReference type="GeneID" id="74528377"/>
<feature type="active site" description="Charge relay system" evidence="11">
    <location>
        <position position="512"/>
    </location>
</feature>
<evidence type="ECO:0000259" key="15">
    <source>
        <dbReference type="Pfam" id="PF22544"/>
    </source>
</evidence>
<evidence type="ECO:0000256" key="10">
    <source>
        <dbReference type="ARBA" id="ARBA00023273"/>
    </source>
</evidence>
<proteinExistence type="inferred from homology"/>
<evidence type="ECO:0000256" key="3">
    <source>
        <dbReference type="ARBA" id="ARBA00011073"/>
    </source>
</evidence>
<keyword evidence="8 11" id="KW-0720">Serine protease</keyword>
<feature type="compositionally biased region" description="Polar residues" evidence="12">
    <location>
        <begin position="1399"/>
        <end position="1410"/>
    </location>
</feature>
<feature type="region of interest" description="Disordered" evidence="12">
    <location>
        <begin position="1393"/>
        <end position="1546"/>
    </location>
</feature>
<feature type="compositionally biased region" description="Low complexity" evidence="12">
    <location>
        <begin position="1518"/>
        <end position="1531"/>
    </location>
</feature>
<feature type="compositionally biased region" description="Polar residues" evidence="12">
    <location>
        <begin position="1499"/>
        <end position="1517"/>
    </location>
</feature>
<protein>
    <submittedName>
        <fullName evidence="16">Choice-of-anchor D domain-containing protein</fullName>
    </submittedName>
</protein>
<dbReference type="NCBIfam" id="NF047446">
    <property type="entry name" value="barrel_OmpL47"/>
    <property type="match status" value="1"/>
</dbReference>
<keyword evidence="9" id="KW-0969">Cilium</keyword>
<gene>
    <name evidence="16" type="ORF">KU306_05730</name>
</gene>
<name>A0ABY5RIG1_HALLR</name>
<feature type="domain" description="Peptidase S8/S53" evidence="13">
    <location>
        <begin position="449"/>
        <end position="561"/>
    </location>
</feature>
<dbReference type="SUPFAM" id="SSF81296">
    <property type="entry name" value="E set domains"/>
    <property type="match status" value="1"/>
</dbReference>
<evidence type="ECO:0000256" key="4">
    <source>
        <dbReference type="ARBA" id="ARBA00022490"/>
    </source>
</evidence>
<dbReference type="InterPro" id="IPR014756">
    <property type="entry name" value="Ig_E-set"/>
</dbReference>
<evidence type="ECO:0000256" key="5">
    <source>
        <dbReference type="ARBA" id="ARBA00022670"/>
    </source>
</evidence>
<dbReference type="InterPro" id="IPR013783">
    <property type="entry name" value="Ig-like_fold"/>
</dbReference>
<dbReference type="PROSITE" id="PS51892">
    <property type="entry name" value="SUBTILASE"/>
    <property type="match status" value="1"/>
</dbReference>
<dbReference type="Pfam" id="PF00082">
    <property type="entry name" value="Peptidase_S8"/>
    <property type="match status" value="2"/>
</dbReference>
<feature type="region of interest" description="Disordered" evidence="12">
    <location>
        <begin position="29"/>
        <end position="110"/>
    </location>
</feature>
<dbReference type="RefSeq" id="WP_258303142.1">
    <property type="nucleotide sequence ID" value="NZ_CP078063.1"/>
</dbReference>
<evidence type="ECO:0000256" key="12">
    <source>
        <dbReference type="SAM" id="MobiDB-lite"/>
    </source>
</evidence>
<keyword evidence="5 11" id="KW-0645">Protease</keyword>
<keyword evidence="10" id="KW-0966">Cell projection</keyword>